<dbReference type="EMBL" id="LR796233">
    <property type="protein sequence ID" value="CAB4129276.1"/>
    <property type="molecule type" value="Genomic_DNA"/>
</dbReference>
<evidence type="ECO:0000313" key="1">
    <source>
        <dbReference type="EMBL" id="CAB4129276.1"/>
    </source>
</evidence>
<gene>
    <name evidence="1" type="ORF">UFOVP112_374</name>
</gene>
<reference evidence="1" key="1">
    <citation type="submission" date="2020-04" db="EMBL/GenBank/DDBJ databases">
        <authorList>
            <person name="Chiriac C."/>
            <person name="Salcher M."/>
            <person name="Ghai R."/>
            <person name="Kavagutti S V."/>
        </authorList>
    </citation>
    <scope>NUCLEOTIDE SEQUENCE</scope>
</reference>
<organism evidence="1">
    <name type="scientific">uncultured Caudovirales phage</name>
    <dbReference type="NCBI Taxonomy" id="2100421"/>
    <lineage>
        <taxon>Viruses</taxon>
        <taxon>Duplodnaviria</taxon>
        <taxon>Heunggongvirae</taxon>
        <taxon>Uroviricota</taxon>
        <taxon>Caudoviricetes</taxon>
        <taxon>Peduoviridae</taxon>
        <taxon>Maltschvirus</taxon>
        <taxon>Maltschvirus maltsch</taxon>
    </lineage>
</organism>
<protein>
    <submittedName>
        <fullName evidence="1">Uncharacterized protein</fullName>
    </submittedName>
</protein>
<name>A0A6J5L7S5_9CAUD</name>
<proteinExistence type="predicted"/>
<accession>A0A6J5L7S5</accession>
<sequence length="55" mass="6207">MAYDHRAVKVSKSVKRVAATITDKARRRDFIRGYALAEAANARQSLSRKRGDKSE</sequence>